<proteinExistence type="predicted"/>
<organism evidence="2">
    <name type="scientific">bioreactor metagenome</name>
    <dbReference type="NCBI Taxonomy" id="1076179"/>
    <lineage>
        <taxon>unclassified sequences</taxon>
        <taxon>metagenomes</taxon>
        <taxon>ecological metagenomes</taxon>
    </lineage>
</organism>
<dbReference type="Gene3D" id="3.30.700.10">
    <property type="entry name" value="Glycoprotein, Type 4 Pilin"/>
    <property type="match status" value="1"/>
</dbReference>
<dbReference type="InterPro" id="IPR011453">
    <property type="entry name" value="DUF1559"/>
</dbReference>
<dbReference type="InterPro" id="IPR012902">
    <property type="entry name" value="N_methyl_site"/>
</dbReference>
<comment type="caution">
    <text evidence="2">The sequence shown here is derived from an EMBL/GenBank/DDBJ whole genome shotgun (WGS) entry which is preliminary data.</text>
</comment>
<protein>
    <recommendedName>
        <fullName evidence="1">DUF1559 domain-containing protein</fullName>
    </recommendedName>
</protein>
<sequence>MKKSQPFTIIELLVVIAIIAILAAMLLPALSAARERARQTSCLSNLKQIGLMAMMYADRYNDYYPQYTITYPKYGNNGADYGENMHWWIRLDPDIQLLKDATGVSQSSMFMCPSVSAINFGDGWKYYYTNYSISEHIDYVYGSPFTITKITNPSSKFGIADGNLNEYYNNQYTRDGFNATTALMNYSAHQTRANVSMMDGHAESVTKQESELDKPAEHFYMLD</sequence>
<dbReference type="Pfam" id="PF07596">
    <property type="entry name" value="SBP_bac_10"/>
    <property type="match status" value="1"/>
</dbReference>
<accession>A0A644ZT80</accession>
<dbReference type="InterPro" id="IPR045584">
    <property type="entry name" value="Pilin-like"/>
</dbReference>
<gene>
    <name evidence="2" type="ORF">SDC9_88513</name>
</gene>
<reference evidence="2" key="1">
    <citation type="submission" date="2019-08" db="EMBL/GenBank/DDBJ databases">
        <authorList>
            <person name="Kucharzyk K."/>
            <person name="Murdoch R.W."/>
            <person name="Higgins S."/>
            <person name="Loffler F."/>
        </authorList>
    </citation>
    <scope>NUCLEOTIDE SEQUENCE</scope>
</reference>
<dbReference type="NCBIfam" id="TIGR02532">
    <property type="entry name" value="IV_pilin_GFxxxE"/>
    <property type="match status" value="1"/>
</dbReference>
<dbReference type="PANTHER" id="PTHR30093">
    <property type="entry name" value="GENERAL SECRETION PATHWAY PROTEIN G"/>
    <property type="match status" value="1"/>
</dbReference>
<evidence type="ECO:0000313" key="2">
    <source>
        <dbReference type="EMBL" id="MPM41853.1"/>
    </source>
</evidence>
<evidence type="ECO:0000259" key="1">
    <source>
        <dbReference type="Pfam" id="PF07596"/>
    </source>
</evidence>
<dbReference type="SUPFAM" id="SSF54523">
    <property type="entry name" value="Pili subunits"/>
    <property type="match status" value="1"/>
</dbReference>
<feature type="domain" description="DUF1559" evidence="1">
    <location>
        <begin position="32"/>
        <end position="159"/>
    </location>
</feature>
<name>A0A644ZT80_9ZZZZ</name>
<dbReference type="AlphaFoldDB" id="A0A644ZT80"/>
<dbReference type="EMBL" id="VSSQ01009514">
    <property type="protein sequence ID" value="MPM41853.1"/>
    <property type="molecule type" value="Genomic_DNA"/>
</dbReference>
<dbReference type="PANTHER" id="PTHR30093:SF2">
    <property type="entry name" value="TYPE II SECRETION SYSTEM PROTEIN H"/>
    <property type="match status" value="1"/>
</dbReference>
<dbReference type="Pfam" id="PF07963">
    <property type="entry name" value="N_methyl"/>
    <property type="match status" value="1"/>
</dbReference>